<reference evidence="2" key="1">
    <citation type="journal article" date="2014" name="Int. J. Syst. Evol. Microbiol.">
        <title>Complete genome sequence of Corynebacterium casei LMG S-19264T (=DSM 44701T), isolated from a smear-ripened cheese.</title>
        <authorList>
            <consortium name="US DOE Joint Genome Institute (JGI-PGF)"/>
            <person name="Walter F."/>
            <person name="Albersmeier A."/>
            <person name="Kalinowski J."/>
            <person name="Ruckert C."/>
        </authorList>
    </citation>
    <scope>NUCLEOTIDE SEQUENCE</scope>
    <source>
        <strain evidence="2">CGMCC 1.15320</strain>
    </source>
</reference>
<keyword evidence="3" id="KW-1185">Reference proteome</keyword>
<reference evidence="2" key="2">
    <citation type="submission" date="2020-09" db="EMBL/GenBank/DDBJ databases">
        <authorList>
            <person name="Sun Q."/>
            <person name="Zhou Y."/>
        </authorList>
    </citation>
    <scope>NUCLEOTIDE SEQUENCE</scope>
    <source>
        <strain evidence="2">CGMCC 1.15320</strain>
    </source>
</reference>
<name>A0A916W6B9_9HYPH</name>
<accession>A0A916W6B9</accession>
<dbReference type="PANTHER" id="PTHR43179">
    <property type="entry name" value="RHAMNOSYLTRANSFERASE WBBL"/>
    <property type="match status" value="1"/>
</dbReference>
<dbReference type="EMBL" id="BMIF01000008">
    <property type="protein sequence ID" value="GGA71745.1"/>
    <property type="molecule type" value="Genomic_DNA"/>
</dbReference>
<dbReference type="SUPFAM" id="SSF53448">
    <property type="entry name" value="Nucleotide-diphospho-sugar transferases"/>
    <property type="match status" value="2"/>
</dbReference>
<sequence length="767" mass="87222">MRFWTISFATAIRKGATTDRAHERKLSVGFSAGDNSIIAKNDVARSASGFVALGHDPWFLLKPKHCLRRGWYRLDLKAFLPDGYQPRVYFNFGHGFQERFGCPLYVDGDRYSAIVRAYKPTLSVRLDPVDRAVDFDLKSFTITPANPILLAKLRLLQMLGIVWNLAKAPLGWRMHFADLRRDYLSTRGFVTLPVRYQARSSQDAYLRWIRARDYSPERGRAKLEAEIQKLAAPPLISVLMPVYNPEIDHLNKAIDSVSRQIYPNWELCIADDGSTDPAIRRTILSWVQRDRRIKVIFRGKNGHISEATNSAFALAKGEWVALLDHDDLLREHALAEVALTLSRDPTIELVYSDEDKIDSRGRRADPHFKPDFSIDLLRSMNYLNHLTVHRSENIRMVGGWRRGFEGSQDYDLNLRIIERIPASSISHIPKILYHWRTSAGSTASDTSEKSYAYQNGLKALAEHIERCQLPAQAEPLESTPYFRIRYHVPEPAPLVSLIIPTRDGVHLLETSIGSVLQKTTYKNYEIIIVDNGSSKPETHRFFKNIASDHPNIRIIRYDREFNYSAINNFAVQHARGTVLGLLNNDIEVISPDWLTAMVARALMPEVGCVGAKLYYPDGTIQHGGVILGLGSVAGHAHKHFPRNAAGYFARLLLQQNLSAVTAACLVVRKDVYLEVGGLEEQNLPVAFNDVDFCLRVREAGYLNVFTPFAELYHHESVSRGDDSTPEKMERSIREIAFMRARWGRRLDADPYYSPNLTLQREDFSYAE</sequence>
<dbReference type="CDD" id="cd04186">
    <property type="entry name" value="GT_2_like_c"/>
    <property type="match status" value="1"/>
</dbReference>
<dbReference type="AlphaFoldDB" id="A0A916W6B9"/>
<dbReference type="PANTHER" id="PTHR43179:SF7">
    <property type="entry name" value="RHAMNOSYLTRANSFERASE WBBL"/>
    <property type="match status" value="1"/>
</dbReference>
<evidence type="ECO:0000313" key="2">
    <source>
        <dbReference type="EMBL" id="GGA71745.1"/>
    </source>
</evidence>
<comment type="caution">
    <text evidence="2">The sequence shown here is derived from an EMBL/GenBank/DDBJ whole genome shotgun (WGS) entry which is preliminary data.</text>
</comment>
<gene>
    <name evidence="2" type="ORF">GCM10011385_26970</name>
</gene>
<evidence type="ECO:0000259" key="1">
    <source>
        <dbReference type="Pfam" id="PF00535"/>
    </source>
</evidence>
<dbReference type="Gene3D" id="3.90.550.10">
    <property type="entry name" value="Spore Coat Polysaccharide Biosynthesis Protein SpsA, Chain A"/>
    <property type="match status" value="2"/>
</dbReference>
<proteinExistence type="predicted"/>
<dbReference type="Proteomes" id="UP000636264">
    <property type="component" value="Unassembled WGS sequence"/>
</dbReference>
<dbReference type="InterPro" id="IPR001173">
    <property type="entry name" value="Glyco_trans_2-like"/>
</dbReference>
<feature type="domain" description="Glycosyltransferase 2-like" evidence="1">
    <location>
        <begin position="496"/>
        <end position="623"/>
    </location>
</feature>
<organism evidence="2 3">
    <name type="scientific">Nitratireductor aestuarii</name>
    <dbReference type="NCBI Taxonomy" id="1735103"/>
    <lineage>
        <taxon>Bacteria</taxon>
        <taxon>Pseudomonadati</taxon>
        <taxon>Pseudomonadota</taxon>
        <taxon>Alphaproteobacteria</taxon>
        <taxon>Hyphomicrobiales</taxon>
        <taxon>Phyllobacteriaceae</taxon>
        <taxon>Nitratireductor</taxon>
    </lineage>
</organism>
<feature type="domain" description="Glycosyltransferase 2-like" evidence="1">
    <location>
        <begin position="237"/>
        <end position="350"/>
    </location>
</feature>
<dbReference type="CDD" id="cd04184">
    <property type="entry name" value="GT2_RfbC_Mx_like"/>
    <property type="match status" value="1"/>
</dbReference>
<evidence type="ECO:0000313" key="3">
    <source>
        <dbReference type="Proteomes" id="UP000636264"/>
    </source>
</evidence>
<dbReference type="Pfam" id="PF00535">
    <property type="entry name" value="Glycos_transf_2"/>
    <property type="match status" value="2"/>
</dbReference>
<dbReference type="InterPro" id="IPR029044">
    <property type="entry name" value="Nucleotide-diphossugar_trans"/>
</dbReference>
<protein>
    <recommendedName>
        <fullName evidence="1">Glycosyltransferase 2-like domain-containing protein</fullName>
    </recommendedName>
</protein>